<feature type="region of interest" description="Disordered" evidence="1">
    <location>
        <begin position="22"/>
        <end position="106"/>
    </location>
</feature>
<dbReference type="RefSeq" id="WP_069519356.1">
    <property type="nucleotide sequence ID" value="NZ_FOFP01000012.1"/>
</dbReference>
<reference evidence="3 4" key="1">
    <citation type="submission" date="2016-10" db="EMBL/GenBank/DDBJ databases">
        <authorList>
            <person name="Varghese N."/>
            <person name="Submissions S."/>
        </authorList>
    </citation>
    <scope>NUCLEOTIDE SEQUENCE [LARGE SCALE GENOMIC DNA]</scope>
    <source>
        <strain evidence="3 4">CIP 109853</strain>
    </source>
</reference>
<comment type="caution">
    <text evidence="3">The sequence shown here is derived from an EMBL/GenBank/DDBJ whole genome shotgun (WGS) entry which is preliminary data.</text>
</comment>
<sequence length="106" mass="10372">MNYKTITALTFAGLFAVMGSSVQAADADHSKHQGTDATTGTPDGSESGRGAGVNTGADQGVEASGMPKHDDNRGSDAGTGVDSDMGTGSGTGTDITPSSTGDGTME</sequence>
<keyword evidence="4" id="KW-1185">Reference proteome</keyword>
<dbReference type="EMBL" id="FOFP01000012">
    <property type="protein sequence ID" value="SEQ95286.1"/>
    <property type="molecule type" value="Genomic_DNA"/>
</dbReference>
<evidence type="ECO:0000256" key="1">
    <source>
        <dbReference type="SAM" id="MobiDB-lite"/>
    </source>
</evidence>
<gene>
    <name evidence="3" type="ORF">SAMN05216600_11265</name>
</gene>
<feature type="chain" id="PRO_5045581576" evidence="2">
    <location>
        <begin position="25"/>
        <end position="106"/>
    </location>
</feature>
<feature type="compositionally biased region" description="Polar residues" evidence="1">
    <location>
        <begin position="35"/>
        <end position="44"/>
    </location>
</feature>
<organism evidence="3 4">
    <name type="scientific">Pseudomonas cuatrocienegasensis</name>
    <dbReference type="NCBI Taxonomy" id="543360"/>
    <lineage>
        <taxon>Bacteria</taxon>
        <taxon>Pseudomonadati</taxon>
        <taxon>Pseudomonadota</taxon>
        <taxon>Gammaproteobacteria</taxon>
        <taxon>Pseudomonadales</taxon>
        <taxon>Pseudomonadaceae</taxon>
        <taxon>Pseudomonas</taxon>
    </lineage>
</organism>
<protein>
    <submittedName>
        <fullName evidence="3">Dynein heavy chain</fullName>
    </submittedName>
</protein>
<evidence type="ECO:0000313" key="3">
    <source>
        <dbReference type="EMBL" id="SEQ95286.1"/>
    </source>
</evidence>
<accession>A0ABY1BIK2</accession>
<dbReference type="Proteomes" id="UP000198512">
    <property type="component" value="Unassembled WGS sequence"/>
</dbReference>
<feature type="signal peptide" evidence="2">
    <location>
        <begin position="1"/>
        <end position="24"/>
    </location>
</feature>
<feature type="compositionally biased region" description="Low complexity" evidence="1">
    <location>
        <begin position="78"/>
        <end position="106"/>
    </location>
</feature>
<evidence type="ECO:0000313" key="4">
    <source>
        <dbReference type="Proteomes" id="UP000198512"/>
    </source>
</evidence>
<evidence type="ECO:0000256" key="2">
    <source>
        <dbReference type="SAM" id="SignalP"/>
    </source>
</evidence>
<name>A0ABY1BIK2_9PSED</name>
<keyword evidence="2" id="KW-0732">Signal</keyword>
<proteinExistence type="predicted"/>